<dbReference type="EMBL" id="JAZHXI010000012">
    <property type="protein sequence ID" value="KAL2065598.1"/>
    <property type="molecule type" value="Genomic_DNA"/>
</dbReference>
<accession>A0ABR4C6M7</accession>
<name>A0ABR4C6M7_9HELO</name>
<evidence type="ECO:0000313" key="2">
    <source>
        <dbReference type="EMBL" id="KAL2065598.1"/>
    </source>
</evidence>
<feature type="coiled-coil region" evidence="1">
    <location>
        <begin position="116"/>
        <end position="170"/>
    </location>
</feature>
<proteinExistence type="predicted"/>
<evidence type="ECO:0000313" key="3">
    <source>
        <dbReference type="Proteomes" id="UP001595075"/>
    </source>
</evidence>
<reference evidence="2 3" key="1">
    <citation type="journal article" date="2024" name="Commun. Biol.">
        <title>Comparative genomic analysis of thermophilic fungi reveals convergent evolutionary adaptations and gene losses.</title>
        <authorList>
            <person name="Steindorff A.S."/>
            <person name="Aguilar-Pontes M.V."/>
            <person name="Robinson A.J."/>
            <person name="Andreopoulos B."/>
            <person name="LaButti K."/>
            <person name="Kuo A."/>
            <person name="Mondo S."/>
            <person name="Riley R."/>
            <person name="Otillar R."/>
            <person name="Haridas S."/>
            <person name="Lipzen A."/>
            <person name="Grimwood J."/>
            <person name="Schmutz J."/>
            <person name="Clum A."/>
            <person name="Reid I.D."/>
            <person name="Moisan M.C."/>
            <person name="Butler G."/>
            <person name="Nguyen T.T.M."/>
            <person name="Dewar K."/>
            <person name="Conant G."/>
            <person name="Drula E."/>
            <person name="Henrissat B."/>
            <person name="Hansel C."/>
            <person name="Singer S."/>
            <person name="Hutchinson M.I."/>
            <person name="de Vries R.P."/>
            <person name="Natvig D.O."/>
            <person name="Powell A.J."/>
            <person name="Tsang A."/>
            <person name="Grigoriev I.V."/>
        </authorList>
    </citation>
    <scope>NUCLEOTIDE SEQUENCE [LARGE SCALE GENOMIC DNA]</scope>
    <source>
        <strain evidence="2 3">CBS 494.80</strain>
    </source>
</reference>
<sequence>MAVVKSDRFAASEIAQRHKQPRHIVDKPSNPKLLPNIANQSKPRSKVAHQSMIRQVPSDIMVDILAALEGLDTSISGAASLSSDRSDYLTSPTLTERWQFDLDAQLNEFLGEEIAAEEYETRLQTILLHVEKLERSRDLLRTGKADGRVLRAVNGRCREIEEIFERMEKRLAVSTLTG</sequence>
<evidence type="ECO:0000256" key="1">
    <source>
        <dbReference type="SAM" id="Coils"/>
    </source>
</evidence>
<keyword evidence="1" id="KW-0175">Coiled coil</keyword>
<comment type="caution">
    <text evidence="2">The sequence shown here is derived from an EMBL/GenBank/DDBJ whole genome shotgun (WGS) entry which is preliminary data.</text>
</comment>
<dbReference type="Proteomes" id="UP001595075">
    <property type="component" value="Unassembled WGS sequence"/>
</dbReference>
<keyword evidence="3" id="KW-1185">Reference proteome</keyword>
<protein>
    <submittedName>
        <fullName evidence="2">Uncharacterized protein</fullName>
    </submittedName>
</protein>
<gene>
    <name evidence="2" type="ORF">VTL71DRAFT_3268</name>
</gene>
<organism evidence="2 3">
    <name type="scientific">Oculimacula yallundae</name>
    <dbReference type="NCBI Taxonomy" id="86028"/>
    <lineage>
        <taxon>Eukaryota</taxon>
        <taxon>Fungi</taxon>
        <taxon>Dikarya</taxon>
        <taxon>Ascomycota</taxon>
        <taxon>Pezizomycotina</taxon>
        <taxon>Leotiomycetes</taxon>
        <taxon>Helotiales</taxon>
        <taxon>Ploettnerulaceae</taxon>
        <taxon>Oculimacula</taxon>
    </lineage>
</organism>